<feature type="transmembrane region" description="Helical" evidence="6">
    <location>
        <begin position="94"/>
        <end position="117"/>
    </location>
</feature>
<dbReference type="SUPFAM" id="SSF103481">
    <property type="entry name" value="Multidrug resistance efflux transporter EmrE"/>
    <property type="match status" value="2"/>
</dbReference>
<keyword evidence="3 6" id="KW-0812">Transmembrane</keyword>
<keyword evidence="9" id="KW-1185">Reference proteome</keyword>
<dbReference type="Proteomes" id="UP001501176">
    <property type="component" value="Unassembled WGS sequence"/>
</dbReference>
<feature type="transmembrane region" description="Helical" evidence="6">
    <location>
        <begin position="203"/>
        <end position="224"/>
    </location>
</feature>
<name>A0ABN0TUS1_9BURK</name>
<keyword evidence="5 6" id="KW-0472">Membrane</keyword>
<dbReference type="PANTHER" id="PTHR32322:SF2">
    <property type="entry name" value="EAMA DOMAIN-CONTAINING PROTEIN"/>
    <property type="match status" value="1"/>
</dbReference>
<comment type="similarity">
    <text evidence="2">Belongs to the EamA transporter family.</text>
</comment>
<dbReference type="Pfam" id="PF00892">
    <property type="entry name" value="EamA"/>
    <property type="match status" value="2"/>
</dbReference>
<feature type="domain" description="EamA" evidence="7">
    <location>
        <begin position="175"/>
        <end position="309"/>
    </location>
</feature>
<comment type="subcellular location">
    <subcellularLocation>
        <location evidence="1">Membrane</location>
        <topology evidence="1">Multi-pass membrane protein</topology>
    </subcellularLocation>
</comment>
<dbReference type="InterPro" id="IPR050638">
    <property type="entry name" value="AA-Vitamin_Transporters"/>
</dbReference>
<dbReference type="PANTHER" id="PTHR32322">
    <property type="entry name" value="INNER MEMBRANE TRANSPORTER"/>
    <property type="match status" value="1"/>
</dbReference>
<evidence type="ECO:0000256" key="2">
    <source>
        <dbReference type="ARBA" id="ARBA00007362"/>
    </source>
</evidence>
<dbReference type="InterPro" id="IPR037185">
    <property type="entry name" value="EmrE-like"/>
</dbReference>
<evidence type="ECO:0000256" key="6">
    <source>
        <dbReference type="SAM" id="Phobius"/>
    </source>
</evidence>
<proteinExistence type="inferred from homology"/>
<dbReference type="RefSeq" id="WP_325125049.1">
    <property type="nucleotide sequence ID" value="NZ_BAAAFN010000015.1"/>
</dbReference>
<protein>
    <submittedName>
        <fullName evidence="8">DMT family transporter</fullName>
    </submittedName>
</protein>
<dbReference type="InterPro" id="IPR000620">
    <property type="entry name" value="EamA_dom"/>
</dbReference>
<feature type="transmembrane region" description="Helical" evidence="6">
    <location>
        <begin position="63"/>
        <end position="82"/>
    </location>
</feature>
<reference evidence="8 9" key="1">
    <citation type="journal article" date="2019" name="Int. J. Syst. Evol. Microbiol.">
        <title>The Global Catalogue of Microorganisms (GCM) 10K type strain sequencing project: providing services to taxonomists for standard genome sequencing and annotation.</title>
        <authorList>
            <consortium name="The Broad Institute Genomics Platform"/>
            <consortium name="The Broad Institute Genome Sequencing Center for Infectious Disease"/>
            <person name="Wu L."/>
            <person name="Ma J."/>
        </authorList>
    </citation>
    <scope>NUCLEOTIDE SEQUENCE [LARGE SCALE GENOMIC DNA]</scope>
    <source>
        <strain evidence="8 9">JCM 16240</strain>
    </source>
</reference>
<dbReference type="EMBL" id="BAAAFN010000015">
    <property type="protein sequence ID" value="GAA0230569.1"/>
    <property type="molecule type" value="Genomic_DNA"/>
</dbReference>
<feature type="transmembrane region" description="Helical" evidence="6">
    <location>
        <begin position="292"/>
        <end position="310"/>
    </location>
</feature>
<feature type="transmembrane region" description="Helical" evidence="6">
    <location>
        <begin position="172"/>
        <end position="191"/>
    </location>
</feature>
<evidence type="ECO:0000256" key="5">
    <source>
        <dbReference type="ARBA" id="ARBA00023136"/>
    </source>
</evidence>
<evidence type="ECO:0000256" key="1">
    <source>
        <dbReference type="ARBA" id="ARBA00004141"/>
    </source>
</evidence>
<feature type="transmembrane region" description="Helical" evidence="6">
    <location>
        <begin position="123"/>
        <end position="140"/>
    </location>
</feature>
<evidence type="ECO:0000313" key="9">
    <source>
        <dbReference type="Proteomes" id="UP001501176"/>
    </source>
</evidence>
<feature type="domain" description="EamA" evidence="7">
    <location>
        <begin position="33"/>
        <end position="163"/>
    </location>
</feature>
<evidence type="ECO:0000313" key="8">
    <source>
        <dbReference type="EMBL" id="GAA0230569.1"/>
    </source>
</evidence>
<feature type="transmembrane region" description="Helical" evidence="6">
    <location>
        <begin position="236"/>
        <end position="259"/>
    </location>
</feature>
<accession>A0ABN0TUS1</accession>
<comment type="caution">
    <text evidence="8">The sequence shown here is derived from an EMBL/GenBank/DDBJ whole genome shotgun (WGS) entry which is preliminary data.</text>
</comment>
<feature type="transmembrane region" description="Helical" evidence="6">
    <location>
        <begin position="266"/>
        <end position="286"/>
    </location>
</feature>
<organism evidence="8 9">
    <name type="scientific">Castellaniella daejeonensis</name>
    <dbReference type="NCBI Taxonomy" id="659013"/>
    <lineage>
        <taxon>Bacteria</taxon>
        <taxon>Pseudomonadati</taxon>
        <taxon>Pseudomonadota</taxon>
        <taxon>Betaproteobacteria</taxon>
        <taxon>Burkholderiales</taxon>
        <taxon>Alcaligenaceae</taxon>
        <taxon>Castellaniella</taxon>
    </lineage>
</organism>
<evidence type="ECO:0000256" key="3">
    <source>
        <dbReference type="ARBA" id="ARBA00022692"/>
    </source>
</evidence>
<sequence length="317" mass="33736">MNTNDRTPDADPGTPAAGAARQAAVARRNERLALLALAGMALGWGYNWVVMKSVLAYVGPFDFSALRTLFGAVLLLAVLAVLRRPVRIRAWGRVAVLGVLQTGAFSALIQIALLHGGAGKTSILVYTMPFWVIPMAWVAFGERIRGLQWLALALAAAGLVLILEPWTLHADFASELLAVSAGLCWALATIVAKWIKRDHPMDALPLTAWQMLFGALALCVAAWIVPERPIDPAPYFYGALAYNAIIATALAWFLWLFALQHLSAGVAGMSALGVPVVGVLAGWLQLGERPGALELSGMVLIGAALAVISLRSMGRRG</sequence>
<evidence type="ECO:0000256" key="4">
    <source>
        <dbReference type="ARBA" id="ARBA00022989"/>
    </source>
</evidence>
<feature type="transmembrane region" description="Helical" evidence="6">
    <location>
        <begin position="32"/>
        <end position="51"/>
    </location>
</feature>
<feature type="transmembrane region" description="Helical" evidence="6">
    <location>
        <begin position="147"/>
        <end position="166"/>
    </location>
</feature>
<gene>
    <name evidence="8" type="ORF">GCM10009125_19370</name>
</gene>
<keyword evidence="4 6" id="KW-1133">Transmembrane helix</keyword>
<evidence type="ECO:0000259" key="7">
    <source>
        <dbReference type="Pfam" id="PF00892"/>
    </source>
</evidence>